<dbReference type="SMART" id="SM00349">
    <property type="entry name" value="KRAB"/>
    <property type="match status" value="1"/>
</dbReference>
<keyword evidence="1" id="KW-0812">Transmembrane</keyword>
<dbReference type="PROSITE" id="PS50805">
    <property type="entry name" value="KRAB"/>
    <property type="match status" value="1"/>
</dbReference>
<keyword evidence="1" id="KW-0472">Membrane</keyword>
<sequence>MAAAAALRDPPQGGVTFEDVALSFSWKEWKLLDAAQRRLYHDVMLENYALISSLGKTATLPRLTWARLRISPHPPFLKGCSVQTHAPWALFVSSAFWLVVLIGRAGLFALPLSRLVAPIIVIISRKRERILLFSFTGSL</sequence>
<accession>A0A8C2PKC3</accession>
<dbReference type="SUPFAM" id="SSF109640">
    <property type="entry name" value="KRAB domain (Kruppel-associated box)"/>
    <property type="match status" value="1"/>
</dbReference>
<dbReference type="InterPro" id="IPR050169">
    <property type="entry name" value="Krueppel_C2H2_ZnF"/>
</dbReference>
<feature type="domain" description="KRAB" evidence="2">
    <location>
        <begin position="15"/>
        <end position="87"/>
    </location>
</feature>
<dbReference type="Ensembl" id="ENSCHIT00010025253.1">
    <property type="protein sequence ID" value="ENSCHIP00010018020.1"/>
    <property type="gene ID" value="ENSCHIG00010013209.1"/>
</dbReference>
<evidence type="ECO:0000313" key="3">
    <source>
        <dbReference type="Ensembl" id="ENSCHIP00010018020.1"/>
    </source>
</evidence>
<dbReference type="InterPro" id="IPR036051">
    <property type="entry name" value="KRAB_dom_sf"/>
</dbReference>
<keyword evidence="1" id="KW-1133">Transmembrane helix</keyword>
<dbReference type="GO" id="GO:0006355">
    <property type="term" value="P:regulation of DNA-templated transcription"/>
    <property type="evidence" value="ECO:0007669"/>
    <property type="project" value="InterPro"/>
</dbReference>
<evidence type="ECO:0000259" key="2">
    <source>
        <dbReference type="PROSITE" id="PS50805"/>
    </source>
</evidence>
<dbReference type="PANTHER" id="PTHR23232">
    <property type="entry name" value="KRAB DOMAIN C2H2 ZINC FINGER"/>
    <property type="match status" value="1"/>
</dbReference>
<evidence type="ECO:0000256" key="1">
    <source>
        <dbReference type="SAM" id="Phobius"/>
    </source>
</evidence>
<proteinExistence type="predicted"/>
<dbReference type="PANTHER" id="PTHR23232:SF157">
    <property type="entry name" value="ZINC FINGER PROTEIN 525"/>
    <property type="match status" value="1"/>
</dbReference>
<organism evidence="3">
    <name type="scientific">Capra hircus</name>
    <name type="common">Goat</name>
    <dbReference type="NCBI Taxonomy" id="9925"/>
    <lineage>
        <taxon>Eukaryota</taxon>
        <taxon>Metazoa</taxon>
        <taxon>Chordata</taxon>
        <taxon>Craniata</taxon>
        <taxon>Vertebrata</taxon>
        <taxon>Euteleostomi</taxon>
        <taxon>Mammalia</taxon>
        <taxon>Eutheria</taxon>
        <taxon>Laurasiatheria</taxon>
        <taxon>Artiodactyla</taxon>
        <taxon>Ruminantia</taxon>
        <taxon>Pecora</taxon>
        <taxon>Bovidae</taxon>
        <taxon>Caprinae</taxon>
        <taxon>Capra</taxon>
    </lineage>
</organism>
<dbReference type="Gene3D" id="6.10.140.140">
    <property type="match status" value="1"/>
</dbReference>
<reference evidence="3" key="1">
    <citation type="submission" date="2019-03" db="EMBL/GenBank/DDBJ databases">
        <title>Genome sequencing and reference-guided assembly of Black Bengal Goat (Capra hircus).</title>
        <authorList>
            <person name="Siddiki A.Z."/>
            <person name="Baten A."/>
            <person name="Billah M."/>
            <person name="Alam M.A.U."/>
            <person name="Shawrob K.S.M."/>
            <person name="Saha S."/>
            <person name="Chowdhury M."/>
            <person name="Rahman A.H."/>
            <person name="Stear M."/>
            <person name="Miah G."/>
            <person name="Das G.B."/>
            <person name="Hossain M.M."/>
            <person name="Kumkum M."/>
            <person name="Islam M.S."/>
            <person name="Mollah A.M."/>
            <person name="Ahsan A."/>
            <person name="Tusar F."/>
            <person name="Khan M.K.I."/>
        </authorList>
    </citation>
    <scope>NUCLEOTIDE SEQUENCE [LARGE SCALE GENOMIC DNA]</scope>
</reference>
<dbReference type="InterPro" id="IPR001909">
    <property type="entry name" value="KRAB"/>
</dbReference>
<dbReference type="CDD" id="cd07765">
    <property type="entry name" value="KRAB_A-box"/>
    <property type="match status" value="1"/>
</dbReference>
<feature type="transmembrane region" description="Helical" evidence="1">
    <location>
        <begin position="95"/>
        <end position="123"/>
    </location>
</feature>
<dbReference type="Pfam" id="PF01352">
    <property type="entry name" value="KRAB"/>
    <property type="match status" value="1"/>
</dbReference>
<reference evidence="3" key="2">
    <citation type="submission" date="2025-08" db="UniProtKB">
        <authorList>
            <consortium name="Ensembl"/>
        </authorList>
    </citation>
    <scope>IDENTIFICATION</scope>
</reference>
<dbReference type="AlphaFoldDB" id="A0A8C2PKC3"/>
<name>A0A8C2PKC3_CAPHI</name>
<protein>
    <recommendedName>
        <fullName evidence="2">KRAB domain-containing protein</fullName>
    </recommendedName>
</protein>